<dbReference type="Proteomes" id="UP001552299">
    <property type="component" value="Unassembled WGS sequence"/>
</dbReference>
<keyword evidence="2" id="KW-0472">Membrane</keyword>
<accession>A0ABD0UI75</accession>
<reference evidence="3 4" key="1">
    <citation type="journal article" date="2024" name="Plant Biotechnol. J.">
        <title>Dendrobium thyrsiflorum genome and its molecular insights into genes involved in important horticultural traits.</title>
        <authorList>
            <person name="Chen B."/>
            <person name="Wang J.Y."/>
            <person name="Zheng P.J."/>
            <person name="Li K.L."/>
            <person name="Liang Y.M."/>
            <person name="Chen X.F."/>
            <person name="Zhang C."/>
            <person name="Zhao X."/>
            <person name="He X."/>
            <person name="Zhang G.Q."/>
            <person name="Liu Z.J."/>
            <person name="Xu Q."/>
        </authorList>
    </citation>
    <scope>NUCLEOTIDE SEQUENCE [LARGE SCALE GENOMIC DNA]</scope>
    <source>
        <strain evidence="3">GZMU011</strain>
    </source>
</reference>
<proteinExistence type="predicted"/>
<protein>
    <submittedName>
        <fullName evidence="3">Uncharacterized protein</fullName>
    </submittedName>
</protein>
<feature type="transmembrane region" description="Helical" evidence="2">
    <location>
        <begin position="242"/>
        <end position="261"/>
    </location>
</feature>
<dbReference type="AlphaFoldDB" id="A0ABD0UI75"/>
<keyword evidence="4" id="KW-1185">Reference proteome</keyword>
<evidence type="ECO:0000313" key="3">
    <source>
        <dbReference type="EMBL" id="KAL0912454.1"/>
    </source>
</evidence>
<keyword evidence="2" id="KW-0812">Transmembrane</keyword>
<comment type="caution">
    <text evidence="3">The sequence shown here is derived from an EMBL/GenBank/DDBJ whole genome shotgun (WGS) entry which is preliminary data.</text>
</comment>
<name>A0ABD0UI75_DENTH</name>
<feature type="region of interest" description="Disordered" evidence="1">
    <location>
        <begin position="331"/>
        <end position="399"/>
    </location>
</feature>
<feature type="compositionally biased region" description="Basic residues" evidence="1">
    <location>
        <begin position="389"/>
        <end position="399"/>
    </location>
</feature>
<feature type="compositionally biased region" description="Basic and acidic residues" evidence="1">
    <location>
        <begin position="341"/>
        <end position="371"/>
    </location>
</feature>
<evidence type="ECO:0000313" key="4">
    <source>
        <dbReference type="Proteomes" id="UP001552299"/>
    </source>
</evidence>
<keyword evidence="2" id="KW-1133">Transmembrane helix</keyword>
<dbReference type="EMBL" id="JANQDX010000014">
    <property type="protein sequence ID" value="KAL0912454.1"/>
    <property type="molecule type" value="Genomic_DNA"/>
</dbReference>
<organism evidence="3 4">
    <name type="scientific">Dendrobium thyrsiflorum</name>
    <name type="common">Pinecone-like raceme dendrobium</name>
    <name type="synonym">Orchid</name>
    <dbReference type="NCBI Taxonomy" id="117978"/>
    <lineage>
        <taxon>Eukaryota</taxon>
        <taxon>Viridiplantae</taxon>
        <taxon>Streptophyta</taxon>
        <taxon>Embryophyta</taxon>
        <taxon>Tracheophyta</taxon>
        <taxon>Spermatophyta</taxon>
        <taxon>Magnoliopsida</taxon>
        <taxon>Liliopsida</taxon>
        <taxon>Asparagales</taxon>
        <taxon>Orchidaceae</taxon>
        <taxon>Epidendroideae</taxon>
        <taxon>Malaxideae</taxon>
        <taxon>Dendrobiinae</taxon>
        <taxon>Dendrobium</taxon>
    </lineage>
</organism>
<sequence>MSPPTRYRGTVLLGTKRNRTVLPSVPLNDLHEAGLEELNTCMGGLKHVLISAVPAPDSKDLASRVCLSSSLFVVDVRLRCFAVDVEIARIASSALFDFTPSTTFPSCRIGSYDILIGSNNGSSLAVKITFYLSRASSAKSRVYLACKYVVRRIKSLLPNLQVNRSVVLWIICYFMQIHLLQHVVLKVYSIPMEQQTSDMHIFFRFSLLALTAWKRSQLEENKAAELKPQKKEVPELGHSHTVLFYLTLISVVFPIFVLHTCKLDARRHRGFVKGGSGPGSSMQREGSSVVRGGENCDMTRGLCSCGMQVAGSVKGRNRKYDGKLGVGCPPSIERGSAHGSMRGEWRERERTAMPEVEKAAQTELAMREAERQGCGGVQEDEGSPSKEARKIRKKRKKRK</sequence>
<evidence type="ECO:0000256" key="2">
    <source>
        <dbReference type="SAM" id="Phobius"/>
    </source>
</evidence>
<gene>
    <name evidence="3" type="ORF">M5K25_018427</name>
</gene>
<evidence type="ECO:0000256" key="1">
    <source>
        <dbReference type="SAM" id="MobiDB-lite"/>
    </source>
</evidence>
<feature type="transmembrane region" description="Helical" evidence="2">
    <location>
        <begin position="166"/>
        <end position="185"/>
    </location>
</feature>